<dbReference type="Proteomes" id="UP000241362">
    <property type="component" value="Unassembled WGS sequence"/>
</dbReference>
<dbReference type="Pfam" id="PF04391">
    <property type="entry name" value="DUF533"/>
    <property type="match status" value="1"/>
</dbReference>
<dbReference type="EMBL" id="PZKE01000009">
    <property type="protein sequence ID" value="PTE14146.1"/>
    <property type="molecule type" value="Genomic_DNA"/>
</dbReference>
<reference evidence="1 2" key="1">
    <citation type="submission" date="2018-03" db="EMBL/GenBank/DDBJ databases">
        <title>Rhodobacter blasticus.</title>
        <authorList>
            <person name="Meyer T.E."/>
            <person name="Miller S."/>
            <person name="Lodha T."/>
            <person name="Gandham S."/>
            <person name="Chintalapati S."/>
            <person name="Chintalapati V.R."/>
        </authorList>
    </citation>
    <scope>NUCLEOTIDE SEQUENCE [LARGE SCALE GENOMIC DNA]</scope>
    <source>
        <strain evidence="1 2">DSM 2131</strain>
    </source>
</reference>
<dbReference type="RefSeq" id="WP_107673573.1">
    <property type="nucleotide sequence ID" value="NZ_PZKE01000009.1"/>
</dbReference>
<dbReference type="SUPFAM" id="SSF158682">
    <property type="entry name" value="TerB-like"/>
    <property type="match status" value="1"/>
</dbReference>
<evidence type="ECO:0000313" key="1">
    <source>
        <dbReference type="EMBL" id="PTE14146.1"/>
    </source>
</evidence>
<accession>A0A2T4J8B5</accession>
<organism evidence="1 2">
    <name type="scientific">Fuscovulum blasticum DSM 2131</name>
    <dbReference type="NCBI Taxonomy" id="1188250"/>
    <lineage>
        <taxon>Bacteria</taxon>
        <taxon>Pseudomonadati</taxon>
        <taxon>Pseudomonadota</taxon>
        <taxon>Alphaproteobacteria</taxon>
        <taxon>Rhodobacterales</taxon>
        <taxon>Paracoccaceae</taxon>
        <taxon>Pseudogemmobacter</taxon>
    </lineage>
</organism>
<gene>
    <name evidence="1" type="ORF">C5F44_10970</name>
</gene>
<proteinExistence type="predicted"/>
<keyword evidence="2" id="KW-1185">Reference proteome</keyword>
<dbReference type="CDD" id="cd07178">
    <property type="entry name" value="terB_like_YebE"/>
    <property type="match status" value="1"/>
</dbReference>
<protein>
    <submittedName>
        <fullName evidence="1">DUF533 domain-containing protein</fullName>
    </submittedName>
</protein>
<dbReference type="Gene3D" id="1.10.3680.10">
    <property type="entry name" value="TerB-like"/>
    <property type="match status" value="1"/>
</dbReference>
<dbReference type="InterPro" id="IPR029024">
    <property type="entry name" value="TerB-like"/>
</dbReference>
<name>A0A2T4J8B5_FUSBL</name>
<sequence length="224" mass="22974">MFNAKSLLDNLTGGQGVQGLTDKAKQTWDGQSALGKGAIAGGLLGLLLTGGGRKILGTGAKVGASALIGGLAYQAWQDWKKGKEPAAGPVALPAAEGTVFLPSDSTAANDLSARLVQAMVSVAKADGHVTPDERARIDEALQRMGLEAEAEALIKAELDAPLDVRRIAGLARSPEEAAEIYAASLLVADDQSLEEKGYLAMLAAALNLEPGLVQHLEARVAGVS</sequence>
<evidence type="ECO:0000313" key="2">
    <source>
        <dbReference type="Proteomes" id="UP000241362"/>
    </source>
</evidence>
<dbReference type="AlphaFoldDB" id="A0A2T4J8B5"/>
<dbReference type="InterPro" id="IPR007486">
    <property type="entry name" value="YebE"/>
</dbReference>
<comment type="caution">
    <text evidence="1">The sequence shown here is derived from an EMBL/GenBank/DDBJ whole genome shotgun (WGS) entry which is preliminary data.</text>
</comment>